<keyword evidence="2" id="KW-0732">Signal</keyword>
<organism evidence="3 4">
    <name type="scientific">Panicum hallii var. hallii</name>
    <dbReference type="NCBI Taxonomy" id="1504633"/>
    <lineage>
        <taxon>Eukaryota</taxon>
        <taxon>Viridiplantae</taxon>
        <taxon>Streptophyta</taxon>
        <taxon>Embryophyta</taxon>
        <taxon>Tracheophyta</taxon>
        <taxon>Spermatophyta</taxon>
        <taxon>Magnoliopsida</taxon>
        <taxon>Liliopsida</taxon>
        <taxon>Poales</taxon>
        <taxon>Poaceae</taxon>
        <taxon>PACMAD clade</taxon>
        <taxon>Panicoideae</taxon>
        <taxon>Panicodae</taxon>
        <taxon>Paniceae</taxon>
        <taxon>Panicinae</taxon>
        <taxon>Panicum</taxon>
        <taxon>Panicum sect. Panicum</taxon>
    </lineage>
</organism>
<gene>
    <name evidence="3" type="ORF">GQ55_4G125800</name>
</gene>
<keyword evidence="4" id="KW-1185">Reference proteome</keyword>
<proteinExistence type="predicted"/>
<accession>A0A2T7DXX5</accession>
<name>A0A2T7DXX5_9POAL</name>
<feature type="compositionally biased region" description="Basic and acidic residues" evidence="1">
    <location>
        <begin position="71"/>
        <end position="87"/>
    </location>
</feature>
<protein>
    <submittedName>
        <fullName evidence="3">Uncharacterized protein</fullName>
    </submittedName>
</protein>
<feature type="region of interest" description="Disordered" evidence="1">
    <location>
        <begin position="45"/>
        <end position="155"/>
    </location>
</feature>
<feature type="signal peptide" evidence="2">
    <location>
        <begin position="1"/>
        <end position="24"/>
    </location>
</feature>
<feature type="chain" id="PRO_5015692370" evidence="2">
    <location>
        <begin position="25"/>
        <end position="155"/>
    </location>
</feature>
<dbReference type="EMBL" id="CM009752">
    <property type="protein sequence ID" value="PUZ60430.1"/>
    <property type="molecule type" value="Genomic_DNA"/>
</dbReference>
<evidence type="ECO:0000256" key="1">
    <source>
        <dbReference type="SAM" id="MobiDB-lite"/>
    </source>
</evidence>
<evidence type="ECO:0000313" key="4">
    <source>
        <dbReference type="Proteomes" id="UP000244336"/>
    </source>
</evidence>
<dbReference type="Proteomes" id="UP000244336">
    <property type="component" value="Chromosome 4"/>
</dbReference>
<sequence>MLSRMTMVGIVSLLVCTLVALTSGAANVWWTDEVAFANEEDGNNLQKQQHHEFTGYQPRLVSFNRASDQANGEKRKVPAGPNREHNEYPTSPPYRHERSIASPSPSGPIEPPHNGIIASAPYGDDNNKRTSPGPSDPVDPPHLGRNRPPTWATLY</sequence>
<evidence type="ECO:0000256" key="2">
    <source>
        <dbReference type="SAM" id="SignalP"/>
    </source>
</evidence>
<evidence type="ECO:0000313" key="3">
    <source>
        <dbReference type="EMBL" id="PUZ60430.1"/>
    </source>
</evidence>
<reference evidence="3 4" key="1">
    <citation type="submission" date="2018-04" db="EMBL/GenBank/DDBJ databases">
        <title>WGS assembly of Panicum hallii var. hallii HAL2.</title>
        <authorList>
            <person name="Lovell J."/>
            <person name="Jenkins J."/>
            <person name="Lowry D."/>
            <person name="Mamidi S."/>
            <person name="Sreedasyam A."/>
            <person name="Weng X."/>
            <person name="Barry K."/>
            <person name="Bonette J."/>
            <person name="Campitelli B."/>
            <person name="Daum C."/>
            <person name="Gordon S."/>
            <person name="Gould B."/>
            <person name="Lipzen A."/>
            <person name="MacQueen A."/>
            <person name="Palacio-Mejia J."/>
            <person name="Plott C."/>
            <person name="Shakirov E."/>
            <person name="Shu S."/>
            <person name="Yoshinaga Y."/>
            <person name="Zane M."/>
            <person name="Rokhsar D."/>
            <person name="Grimwood J."/>
            <person name="Schmutz J."/>
            <person name="Juenger T."/>
        </authorList>
    </citation>
    <scope>NUCLEOTIDE SEQUENCE [LARGE SCALE GENOMIC DNA]</scope>
    <source>
        <strain evidence="4">cv. HAL2</strain>
    </source>
</reference>
<dbReference type="AlphaFoldDB" id="A0A2T7DXX5"/>
<dbReference type="Gramene" id="PUZ60430">
    <property type="protein sequence ID" value="PUZ60430"/>
    <property type="gene ID" value="GQ55_4G125800"/>
</dbReference>